<reference evidence="1 2" key="1">
    <citation type="submission" date="2018-05" db="EMBL/GenBank/DDBJ databases">
        <title>The draft genome of strain NS-104.</title>
        <authorList>
            <person name="Hang P."/>
            <person name="Jiang J."/>
        </authorList>
    </citation>
    <scope>NUCLEOTIDE SEQUENCE [LARGE SCALE GENOMIC DNA]</scope>
    <source>
        <strain evidence="1 2">NS-104</strain>
    </source>
</reference>
<dbReference type="Proteomes" id="UP000245252">
    <property type="component" value="Unassembled WGS sequence"/>
</dbReference>
<organism evidence="1 2">
    <name type="scientific">Metarhizobium album</name>
    <dbReference type="NCBI Taxonomy" id="2182425"/>
    <lineage>
        <taxon>Bacteria</taxon>
        <taxon>Pseudomonadati</taxon>
        <taxon>Pseudomonadota</taxon>
        <taxon>Alphaproteobacteria</taxon>
        <taxon>Hyphomicrobiales</taxon>
        <taxon>Rhizobiaceae</taxon>
        <taxon>Metarhizobium</taxon>
    </lineage>
</organism>
<protein>
    <submittedName>
        <fullName evidence="1">Uncharacterized protein</fullName>
    </submittedName>
</protein>
<comment type="caution">
    <text evidence="1">The sequence shown here is derived from an EMBL/GenBank/DDBJ whole genome shotgun (WGS) entry which is preliminary data.</text>
</comment>
<evidence type="ECO:0000313" key="1">
    <source>
        <dbReference type="EMBL" id="PWE57281.1"/>
    </source>
</evidence>
<gene>
    <name evidence="1" type="ORF">DEM27_06490</name>
</gene>
<accession>A0A2U2DVF9</accession>
<proteinExistence type="predicted"/>
<dbReference type="EMBL" id="QFBC01000002">
    <property type="protein sequence ID" value="PWE57281.1"/>
    <property type="molecule type" value="Genomic_DNA"/>
</dbReference>
<dbReference type="AlphaFoldDB" id="A0A2U2DVF9"/>
<sequence length="97" mass="10749">MAPVLQPIRCCADKYPHTAGRQCHVNRCLVFALAPLLAKAATPLRPAVEHQEHRVRQLKCFTKADFLIAKFAAAMGVFVPVFDKNNGFGAFGPWGWL</sequence>
<evidence type="ECO:0000313" key="2">
    <source>
        <dbReference type="Proteomes" id="UP000245252"/>
    </source>
</evidence>
<keyword evidence="2" id="KW-1185">Reference proteome</keyword>
<name>A0A2U2DVF9_9HYPH</name>